<protein>
    <submittedName>
        <fullName evidence="2">Helix-turn-helix domain-containing protein</fullName>
    </submittedName>
</protein>
<proteinExistence type="predicted"/>
<dbReference type="EMBL" id="JBHSBH010000008">
    <property type="protein sequence ID" value="MFC3996857.1"/>
    <property type="molecule type" value="Genomic_DNA"/>
</dbReference>
<dbReference type="SUPFAM" id="SSF47413">
    <property type="entry name" value="lambda repressor-like DNA-binding domains"/>
    <property type="match status" value="1"/>
</dbReference>
<evidence type="ECO:0000313" key="3">
    <source>
        <dbReference type="Proteomes" id="UP001595847"/>
    </source>
</evidence>
<name>A0ABV8FLZ2_9ACTN</name>
<comment type="caution">
    <text evidence="2">The sequence shown here is derived from an EMBL/GenBank/DDBJ whole genome shotgun (WGS) entry which is preliminary data.</text>
</comment>
<accession>A0ABV8FLZ2</accession>
<dbReference type="Proteomes" id="UP001595847">
    <property type="component" value="Unassembled WGS sequence"/>
</dbReference>
<evidence type="ECO:0000313" key="2">
    <source>
        <dbReference type="EMBL" id="MFC3996857.1"/>
    </source>
</evidence>
<sequence>MSDRIDPTAAQWGSELRRLRELAELTQGDLANMVNYSTPLISGWERGTRRPKRRHIEVLDAGMATGGALLALWDELRDTRPIPDAWKSFLKLEREATEIREYQPLLIPGLFQSPGYARSVMPDDVTRPGESTPDELVSLRMARLGELRPDARLWAVVEETALRKVIGSEQVQREALAHVLELMELPRIHLTVVPEHAPGRPGWAAGSFRLVRLPDGRYVGQVEHIFGLSVVRDTHELGRLITLFGDLQMESLPPKDSRRLIEQIRKGLK</sequence>
<gene>
    <name evidence="2" type="ORF">ACFOVU_13085</name>
</gene>
<dbReference type="SMART" id="SM00530">
    <property type="entry name" value="HTH_XRE"/>
    <property type="match status" value="1"/>
</dbReference>
<reference evidence="3" key="1">
    <citation type="journal article" date="2019" name="Int. J. Syst. Evol. Microbiol.">
        <title>The Global Catalogue of Microorganisms (GCM) 10K type strain sequencing project: providing services to taxonomists for standard genome sequencing and annotation.</title>
        <authorList>
            <consortium name="The Broad Institute Genomics Platform"/>
            <consortium name="The Broad Institute Genome Sequencing Center for Infectious Disease"/>
            <person name="Wu L."/>
            <person name="Ma J."/>
        </authorList>
    </citation>
    <scope>NUCLEOTIDE SEQUENCE [LARGE SCALE GENOMIC DNA]</scope>
    <source>
        <strain evidence="3">TBRC 1826</strain>
    </source>
</reference>
<dbReference type="InterPro" id="IPR043917">
    <property type="entry name" value="DUF5753"/>
</dbReference>
<dbReference type="InterPro" id="IPR001387">
    <property type="entry name" value="Cro/C1-type_HTH"/>
</dbReference>
<keyword evidence="3" id="KW-1185">Reference proteome</keyword>
<dbReference type="InterPro" id="IPR010982">
    <property type="entry name" value="Lambda_DNA-bd_dom_sf"/>
</dbReference>
<feature type="domain" description="HTH cro/C1-type" evidence="1">
    <location>
        <begin position="16"/>
        <end position="52"/>
    </location>
</feature>
<dbReference type="PROSITE" id="PS50943">
    <property type="entry name" value="HTH_CROC1"/>
    <property type="match status" value="1"/>
</dbReference>
<dbReference type="Pfam" id="PF13560">
    <property type="entry name" value="HTH_31"/>
    <property type="match status" value="1"/>
</dbReference>
<dbReference type="RefSeq" id="WP_378533290.1">
    <property type="nucleotide sequence ID" value="NZ_JBHSBH010000008.1"/>
</dbReference>
<dbReference type="Gene3D" id="1.10.260.40">
    <property type="entry name" value="lambda repressor-like DNA-binding domains"/>
    <property type="match status" value="1"/>
</dbReference>
<dbReference type="Pfam" id="PF19054">
    <property type="entry name" value="DUF5753"/>
    <property type="match status" value="1"/>
</dbReference>
<organism evidence="2 3">
    <name type="scientific">Nocardiopsis sediminis</name>
    <dbReference type="NCBI Taxonomy" id="1778267"/>
    <lineage>
        <taxon>Bacteria</taxon>
        <taxon>Bacillati</taxon>
        <taxon>Actinomycetota</taxon>
        <taxon>Actinomycetes</taxon>
        <taxon>Streptosporangiales</taxon>
        <taxon>Nocardiopsidaceae</taxon>
        <taxon>Nocardiopsis</taxon>
    </lineage>
</organism>
<evidence type="ECO:0000259" key="1">
    <source>
        <dbReference type="PROSITE" id="PS50943"/>
    </source>
</evidence>
<dbReference type="CDD" id="cd00093">
    <property type="entry name" value="HTH_XRE"/>
    <property type="match status" value="1"/>
</dbReference>